<name>A0A6B0TTH7_IXORI</name>
<organism evidence="1">
    <name type="scientific">Ixodes ricinus</name>
    <name type="common">Common tick</name>
    <name type="synonym">Acarus ricinus</name>
    <dbReference type="NCBI Taxonomy" id="34613"/>
    <lineage>
        <taxon>Eukaryota</taxon>
        <taxon>Metazoa</taxon>
        <taxon>Ecdysozoa</taxon>
        <taxon>Arthropoda</taxon>
        <taxon>Chelicerata</taxon>
        <taxon>Arachnida</taxon>
        <taxon>Acari</taxon>
        <taxon>Parasitiformes</taxon>
        <taxon>Ixodida</taxon>
        <taxon>Ixodoidea</taxon>
        <taxon>Ixodidae</taxon>
        <taxon>Ixodinae</taxon>
        <taxon>Ixodes</taxon>
    </lineage>
</organism>
<dbReference type="AlphaFoldDB" id="A0A6B0TTH7"/>
<accession>A0A6B0TTH7</accession>
<dbReference type="EMBL" id="GIFC01001186">
    <property type="protein sequence ID" value="MXU83269.1"/>
    <property type="molecule type" value="Transcribed_RNA"/>
</dbReference>
<reference evidence="1" key="1">
    <citation type="submission" date="2019-12" db="EMBL/GenBank/DDBJ databases">
        <title>An insight into the sialome of adult female Ixodes ricinus ticks feeding for 6 days.</title>
        <authorList>
            <person name="Perner J."/>
            <person name="Ribeiro J.M.C."/>
        </authorList>
    </citation>
    <scope>NUCLEOTIDE SEQUENCE</scope>
    <source>
        <strain evidence="1">Semi-engorged</strain>
        <tissue evidence="1">Salivary glands</tissue>
    </source>
</reference>
<proteinExistence type="predicted"/>
<sequence>MKAAGRPFPTPGLQHAPFAFHCALAARARSRLTGRPSITKGRRLTLEPGQLKDLPAVLVPSATISVIPQTARGK</sequence>
<evidence type="ECO:0000313" key="1">
    <source>
        <dbReference type="EMBL" id="MXU83269.1"/>
    </source>
</evidence>
<protein>
    <submittedName>
        <fullName evidence="1">Uncharacterized protein</fullName>
    </submittedName>
</protein>